<keyword evidence="1" id="KW-0862">Zinc</keyword>
<gene>
    <name evidence="4" type="ORF">ALEPTO_LOCUS6180</name>
</gene>
<dbReference type="PROSITE" id="PS50089">
    <property type="entry name" value="ZF_RING_2"/>
    <property type="match status" value="1"/>
</dbReference>
<keyword evidence="5" id="KW-1185">Reference proteome</keyword>
<dbReference type="OrthoDB" id="2424060at2759"/>
<keyword evidence="1" id="KW-0863">Zinc-finger</keyword>
<comment type="caution">
    <text evidence="4">The sequence shown here is derived from an EMBL/GenBank/DDBJ whole genome shotgun (WGS) entry which is preliminary data.</text>
</comment>
<dbReference type="InterPro" id="IPR001841">
    <property type="entry name" value="Znf_RING"/>
</dbReference>
<evidence type="ECO:0000313" key="4">
    <source>
        <dbReference type="EMBL" id="CAG8557401.1"/>
    </source>
</evidence>
<feature type="domain" description="RING-type" evidence="3">
    <location>
        <begin position="136"/>
        <end position="175"/>
    </location>
</feature>
<proteinExistence type="predicted"/>
<name>A0A9N9FSQ5_9GLOM</name>
<dbReference type="EMBL" id="CAJVPS010002008">
    <property type="protein sequence ID" value="CAG8557401.1"/>
    <property type="molecule type" value="Genomic_DNA"/>
</dbReference>
<reference evidence="4" key="1">
    <citation type="submission" date="2021-06" db="EMBL/GenBank/DDBJ databases">
        <authorList>
            <person name="Kallberg Y."/>
            <person name="Tangrot J."/>
            <person name="Rosling A."/>
        </authorList>
    </citation>
    <scope>NUCLEOTIDE SEQUENCE</scope>
    <source>
        <strain evidence="4">FL130A</strain>
    </source>
</reference>
<protein>
    <submittedName>
        <fullName evidence="4">10823_t:CDS:1</fullName>
    </submittedName>
</protein>
<keyword evidence="1" id="KW-0479">Metal-binding</keyword>
<evidence type="ECO:0000313" key="5">
    <source>
        <dbReference type="Proteomes" id="UP000789508"/>
    </source>
</evidence>
<dbReference type="AlphaFoldDB" id="A0A9N9FSQ5"/>
<feature type="region of interest" description="Disordered" evidence="2">
    <location>
        <begin position="192"/>
        <end position="212"/>
    </location>
</feature>
<evidence type="ECO:0000256" key="2">
    <source>
        <dbReference type="SAM" id="MobiDB-lite"/>
    </source>
</evidence>
<dbReference type="SMART" id="SM00184">
    <property type="entry name" value="RING"/>
    <property type="match status" value="1"/>
</dbReference>
<organism evidence="4 5">
    <name type="scientific">Ambispora leptoticha</name>
    <dbReference type="NCBI Taxonomy" id="144679"/>
    <lineage>
        <taxon>Eukaryota</taxon>
        <taxon>Fungi</taxon>
        <taxon>Fungi incertae sedis</taxon>
        <taxon>Mucoromycota</taxon>
        <taxon>Glomeromycotina</taxon>
        <taxon>Glomeromycetes</taxon>
        <taxon>Archaeosporales</taxon>
        <taxon>Ambisporaceae</taxon>
        <taxon>Ambispora</taxon>
    </lineage>
</organism>
<sequence>MDKTQIIIFAKNVLDAIPGTLNNSVQVPKLDPCQLCGQAFIPHPASGIKEFTLASCGHIYHQNETGTQDLMEISPQLSTIAGQKDLPSFMTGGERYPQLFESDPLQSDANNKAQEIDTARTIDENASPLKPTTEICSKCSESISPKLLKPVILLTCKHVIHFECIGNKRNLCPKCPSADDLEKEGYYISPGISLNESPKKKRKKEEDNVHENKLKKISKTQVMIRELSVIPISDEPSITAPSEDSNIEDISNKFYRLYYELYQNGSLSY</sequence>
<dbReference type="Proteomes" id="UP000789508">
    <property type="component" value="Unassembled WGS sequence"/>
</dbReference>
<dbReference type="GO" id="GO:0008270">
    <property type="term" value="F:zinc ion binding"/>
    <property type="evidence" value="ECO:0007669"/>
    <property type="project" value="UniProtKB-KW"/>
</dbReference>
<dbReference type="SUPFAM" id="SSF57850">
    <property type="entry name" value="RING/U-box"/>
    <property type="match status" value="1"/>
</dbReference>
<evidence type="ECO:0000256" key="1">
    <source>
        <dbReference type="PROSITE-ProRule" id="PRU00175"/>
    </source>
</evidence>
<evidence type="ECO:0000259" key="3">
    <source>
        <dbReference type="PROSITE" id="PS50089"/>
    </source>
</evidence>
<accession>A0A9N9FSQ5</accession>